<comment type="caution">
    <text evidence="2">The sequence shown here is derived from an EMBL/GenBank/DDBJ whole genome shotgun (WGS) entry which is preliminary data.</text>
</comment>
<protein>
    <submittedName>
        <fullName evidence="2">Uncharacterized protein</fullName>
    </submittedName>
</protein>
<proteinExistence type="predicted"/>
<reference evidence="2 3" key="1">
    <citation type="submission" date="2016-07" db="EMBL/GenBank/DDBJ databases">
        <title>Pervasive Adenine N6-methylation of Active Genes in Fungi.</title>
        <authorList>
            <consortium name="DOE Joint Genome Institute"/>
            <person name="Mondo S.J."/>
            <person name="Dannebaum R.O."/>
            <person name="Kuo R.C."/>
            <person name="Labutti K."/>
            <person name="Haridas S."/>
            <person name="Kuo A."/>
            <person name="Salamov A."/>
            <person name="Ahrendt S.R."/>
            <person name="Lipzen A."/>
            <person name="Sullivan W."/>
            <person name="Andreopoulos W.B."/>
            <person name="Clum A."/>
            <person name="Lindquist E."/>
            <person name="Daum C."/>
            <person name="Ramamoorthy G.K."/>
            <person name="Gryganskyi A."/>
            <person name="Culley D."/>
            <person name="Magnuson J.K."/>
            <person name="James T.Y."/>
            <person name="O'Malley M.A."/>
            <person name="Stajich J.E."/>
            <person name="Spatafora J.W."/>
            <person name="Visel A."/>
            <person name="Grigoriev I.V."/>
        </authorList>
    </citation>
    <scope>NUCLEOTIDE SEQUENCE [LARGE SCALE GENOMIC DNA]</scope>
    <source>
        <strain evidence="2 3">PL171</strain>
    </source>
</reference>
<dbReference type="EMBL" id="MCFL01000001">
    <property type="protein sequence ID" value="ORZ41582.1"/>
    <property type="molecule type" value="Genomic_DNA"/>
</dbReference>
<feature type="region of interest" description="Disordered" evidence="1">
    <location>
        <begin position="1"/>
        <end position="43"/>
    </location>
</feature>
<keyword evidence="3" id="KW-1185">Reference proteome</keyword>
<organism evidence="2 3">
    <name type="scientific">Catenaria anguillulae PL171</name>
    <dbReference type="NCBI Taxonomy" id="765915"/>
    <lineage>
        <taxon>Eukaryota</taxon>
        <taxon>Fungi</taxon>
        <taxon>Fungi incertae sedis</taxon>
        <taxon>Blastocladiomycota</taxon>
        <taxon>Blastocladiomycetes</taxon>
        <taxon>Blastocladiales</taxon>
        <taxon>Catenariaceae</taxon>
        <taxon>Catenaria</taxon>
    </lineage>
</organism>
<feature type="compositionally biased region" description="Low complexity" evidence="1">
    <location>
        <begin position="12"/>
        <end position="26"/>
    </location>
</feature>
<dbReference type="AlphaFoldDB" id="A0A1Y2I7U3"/>
<sequence length="320" mass="35350">MPPKRAKGLKQSSSSAADPSAAAPPATKQPLYIGDSKTTTKLPKPRLAGAAKSRLFGAAVGSAEHTQGRTLMRAALHECSRLLALEESLPAPDRAALRPVYAQALVWAAAHRDADVADEDDMPSKHELIALADAVWKVYKAAEAISQDDREELAWVAVRRLEHLEPEGVAKWADMCAKLWEDVKNEQACARGMGAVKLAQGSVVVADRVKWLPRMRVRSTRRSSKRPKRRCKKLLTYHLLIALTLLTRAKDLDDHPSEIVYQPLGDVCVQLGTAAELLDNVDDATHHYLMAVRFLEKAREHNAEAVDEDQIDQLKEVVRD</sequence>
<evidence type="ECO:0000313" key="2">
    <source>
        <dbReference type="EMBL" id="ORZ41582.1"/>
    </source>
</evidence>
<name>A0A1Y2I7U3_9FUNG</name>
<evidence type="ECO:0000256" key="1">
    <source>
        <dbReference type="SAM" id="MobiDB-lite"/>
    </source>
</evidence>
<gene>
    <name evidence="2" type="ORF">BCR44DRAFT_1423105</name>
</gene>
<evidence type="ECO:0000313" key="3">
    <source>
        <dbReference type="Proteomes" id="UP000193411"/>
    </source>
</evidence>
<dbReference type="Proteomes" id="UP000193411">
    <property type="component" value="Unassembled WGS sequence"/>
</dbReference>
<accession>A0A1Y2I7U3</accession>